<comment type="catalytic activity">
    <reaction evidence="8">
        <text>dopamine + acetyl-CoA = N-acetyldopamine + CoA + H(+)</text>
        <dbReference type="Rhea" id="RHEA:51388"/>
        <dbReference type="ChEBI" id="CHEBI:15378"/>
        <dbReference type="ChEBI" id="CHEBI:57287"/>
        <dbReference type="ChEBI" id="CHEBI:57288"/>
        <dbReference type="ChEBI" id="CHEBI:59905"/>
        <dbReference type="ChEBI" id="CHEBI:125678"/>
    </reaction>
    <physiologicalReaction direction="left-to-right" evidence="8">
        <dbReference type="Rhea" id="RHEA:51389"/>
    </physiologicalReaction>
</comment>
<dbReference type="CDD" id="cd04301">
    <property type="entry name" value="NAT_SF"/>
    <property type="match status" value="1"/>
</dbReference>
<name>A0A8S1HEW2_9PELO</name>
<evidence type="ECO:0000256" key="6">
    <source>
        <dbReference type="ARBA" id="ARBA00050849"/>
    </source>
</evidence>
<dbReference type="InterPro" id="IPR000182">
    <property type="entry name" value="GNAT_dom"/>
</dbReference>
<dbReference type="SUPFAM" id="SSF55729">
    <property type="entry name" value="Acyl-CoA N-acyltransferases (Nat)"/>
    <property type="match status" value="1"/>
</dbReference>
<dbReference type="Gene3D" id="3.40.630.30">
    <property type="match status" value="1"/>
</dbReference>
<evidence type="ECO:0000256" key="2">
    <source>
        <dbReference type="ARBA" id="ARBA00037926"/>
    </source>
</evidence>
<evidence type="ECO:0000256" key="7">
    <source>
        <dbReference type="ARBA" id="ARBA00051284"/>
    </source>
</evidence>
<evidence type="ECO:0000256" key="3">
    <source>
        <dbReference type="ARBA" id="ARBA00038182"/>
    </source>
</evidence>
<dbReference type="EMBL" id="CAJGYM010000030">
    <property type="protein sequence ID" value="CAD6192901.1"/>
    <property type="molecule type" value="Genomic_DNA"/>
</dbReference>
<evidence type="ECO:0000313" key="14">
    <source>
        <dbReference type="EMBL" id="CAD6192901.1"/>
    </source>
</evidence>
<dbReference type="AlphaFoldDB" id="A0A8S1HEW2"/>
<comment type="catalytic activity">
    <reaction evidence="6">
        <text>serotonin + octadecanoyl-CoA = N-octadecanoyl-serotonin + CoA + H(+)</text>
        <dbReference type="Rhea" id="RHEA:51400"/>
        <dbReference type="ChEBI" id="CHEBI:15378"/>
        <dbReference type="ChEBI" id="CHEBI:57287"/>
        <dbReference type="ChEBI" id="CHEBI:57394"/>
        <dbReference type="ChEBI" id="CHEBI:134065"/>
        <dbReference type="ChEBI" id="CHEBI:350546"/>
    </reaction>
    <physiologicalReaction direction="left-to-right" evidence="6">
        <dbReference type="Rhea" id="RHEA:51401"/>
    </physiologicalReaction>
</comment>
<dbReference type="GO" id="GO:0004059">
    <property type="term" value="F:aralkylamine N-acetyltransferase activity"/>
    <property type="evidence" value="ECO:0007669"/>
    <property type="project" value="UniProtKB-EC"/>
</dbReference>
<dbReference type="PANTHER" id="PTHR20905">
    <property type="entry name" value="N-ACETYLTRANSFERASE-RELATED"/>
    <property type="match status" value="1"/>
</dbReference>
<comment type="caution">
    <text evidence="14">The sequence shown here is derived from an EMBL/GenBank/DDBJ whole genome shotgun (WGS) entry which is preliminary data.</text>
</comment>
<comment type="catalytic activity">
    <reaction evidence="10">
        <text>serotonin + hexadecanoyl-CoA = N-hexadecanoyl-serotonin + CoA + H(+)</text>
        <dbReference type="Rhea" id="RHEA:51384"/>
        <dbReference type="ChEBI" id="CHEBI:15378"/>
        <dbReference type="ChEBI" id="CHEBI:57287"/>
        <dbReference type="ChEBI" id="CHEBI:57379"/>
        <dbReference type="ChEBI" id="CHEBI:134059"/>
        <dbReference type="ChEBI" id="CHEBI:350546"/>
    </reaction>
    <physiologicalReaction direction="left-to-right" evidence="10">
        <dbReference type="Rhea" id="RHEA:51385"/>
    </physiologicalReaction>
</comment>
<evidence type="ECO:0000313" key="15">
    <source>
        <dbReference type="Proteomes" id="UP000835052"/>
    </source>
</evidence>
<comment type="catalytic activity">
    <reaction evidence="7">
        <text>serotonin + (5Z,8Z,11Z,14Z)-eicosatetraenoyl-CoA = N-[(5Z,8Z,11Z,14Z)-eicosatetraenoyl]-serotonin + CoA + H(+)</text>
        <dbReference type="Rhea" id="RHEA:51396"/>
        <dbReference type="ChEBI" id="CHEBI:15378"/>
        <dbReference type="ChEBI" id="CHEBI:57287"/>
        <dbReference type="ChEBI" id="CHEBI:57368"/>
        <dbReference type="ChEBI" id="CHEBI:132255"/>
        <dbReference type="ChEBI" id="CHEBI:350546"/>
    </reaction>
    <physiologicalReaction direction="left-to-right" evidence="7">
        <dbReference type="Rhea" id="RHEA:51397"/>
    </physiologicalReaction>
</comment>
<evidence type="ECO:0000256" key="9">
    <source>
        <dbReference type="ARBA" id="ARBA00051823"/>
    </source>
</evidence>
<accession>A0A8S1HEW2</accession>
<protein>
    <recommendedName>
        <fullName evidence="4">aralkylamine N-acetyltransferase</fullName>
        <ecNumber evidence="4">2.3.1.87</ecNumber>
    </recommendedName>
</protein>
<comment type="catalytic activity">
    <reaction evidence="9">
        <text>serotonin + (9Z)-octadecenoyl-CoA = N-(9Z-octadecenoyl)-serotonin + CoA + H(+)</text>
        <dbReference type="Rhea" id="RHEA:51392"/>
        <dbReference type="ChEBI" id="CHEBI:15378"/>
        <dbReference type="ChEBI" id="CHEBI:57287"/>
        <dbReference type="ChEBI" id="CHEBI:57387"/>
        <dbReference type="ChEBI" id="CHEBI:134064"/>
        <dbReference type="ChEBI" id="CHEBI:350546"/>
    </reaction>
    <physiologicalReaction direction="left-to-right" evidence="9">
        <dbReference type="Rhea" id="RHEA:51393"/>
    </physiologicalReaction>
</comment>
<comment type="catalytic activity">
    <reaction evidence="5">
        <text>dopamine + (9Z)-octadecenoyl-CoA = N-(9Z-octadecanoyl)-dopamine + CoA + H(+)</text>
        <dbReference type="Rhea" id="RHEA:51380"/>
        <dbReference type="ChEBI" id="CHEBI:15378"/>
        <dbReference type="ChEBI" id="CHEBI:31883"/>
        <dbReference type="ChEBI" id="CHEBI:57287"/>
        <dbReference type="ChEBI" id="CHEBI:57387"/>
        <dbReference type="ChEBI" id="CHEBI:59905"/>
    </reaction>
    <physiologicalReaction direction="left-to-right" evidence="5">
        <dbReference type="Rhea" id="RHEA:51381"/>
    </physiologicalReaction>
</comment>
<keyword evidence="15" id="KW-1185">Reference proteome</keyword>
<keyword evidence="1" id="KW-0808">Transferase</keyword>
<evidence type="ECO:0000256" key="11">
    <source>
        <dbReference type="ARBA" id="ARBA00052335"/>
    </source>
</evidence>
<feature type="domain" description="N-acetyltransferase" evidence="13">
    <location>
        <begin position="120"/>
        <end position="158"/>
    </location>
</feature>
<comment type="similarity">
    <text evidence="3">Belongs to the acetyltransferase family. AANAT subfamily.</text>
</comment>
<dbReference type="Proteomes" id="UP000835052">
    <property type="component" value="Unassembled WGS sequence"/>
</dbReference>
<evidence type="ECO:0000256" key="8">
    <source>
        <dbReference type="ARBA" id="ARBA00051711"/>
    </source>
</evidence>
<comment type="catalytic activity">
    <reaction evidence="12">
        <text>serotonin + acetyl-CoA = N-acetylserotonin + CoA + H(+)</text>
        <dbReference type="Rhea" id="RHEA:25217"/>
        <dbReference type="ChEBI" id="CHEBI:15378"/>
        <dbReference type="ChEBI" id="CHEBI:17697"/>
        <dbReference type="ChEBI" id="CHEBI:57287"/>
        <dbReference type="ChEBI" id="CHEBI:57288"/>
        <dbReference type="ChEBI" id="CHEBI:350546"/>
        <dbReference type="EC" id="2.3.1.87"/>
    </reaction>
    <physiologicalReaction direction="left-to-right" evidence="12">
        <dbReference type="Rhea" id="RHEA:25218"/>
    </physiologicalReaction>
</comment>
<proteinExistence type="inferred from homology"/>
<comment type="pathway">
    <text evidence="2">Aromatic compound metabolism; melatonin biosynthesis; melatonin from serotonin: step 1/2.</text>
</comment>
<organism evidence="14 15">
    <name type="scientific">Caenorhabditis auriculariae</name>
    <dbReference type="NCBI Taxonomy" id="2777116"/>
    <lineage>
        <taxon>Eukaryota</taxon>
        <taxon>Metazoa</taxon>
        <taxon>Ecdysozoa</taxon>
        <taxon>Nematoda</taxon>
        <taxon>Chromadorea</taxon>
        <taxon>Rhabditida</taxon>
        <taxon>Rhabditina</taxon>
        <taxon>Rhabditomorpha</taxon>
        <taxon>Rhabditoidea</taxon>
        <taxon>Rhabditidae</taxon>
        <taxon>Peloderinae</taxon>
        <taxon>Caenorhabditis</taxon>
    </lineage>
</organism>
<evidence type="ECO:0000256" key="12">
    <source>
        <dbReference type="ARBA" id="ARBA00052491"/>
    </source>
</evidence>
<dbReference type="FunFam" id="3.40.630.30:FF:000046">
    <property type="entry name" value="Dopamine N-acetyltransferase"/>
    <property type="match status" value="1"/>
</dbReference>
<evidence type="ECO:0000256" key="4">
    <source>
        <dbReference type="ARBA" id="ARBA00039114"/>
    </source>
</evidence>
<gene>
    <name evidence="14" type="ORF">CAUJ_LOCUS8820</name>
</gene>
<dbReference type="InterPro" id="IPR016181">
    <property type="entry name" value="Acyl_CoA_acyltransferase"/>
</dbReference>
<dbReference type="Pfam" id="PF00583">
    <property type="entry name" value="Acetyltransf_1"/>
    <property type="match status" value="1"/>
</dbReference>
<evidence type="ECO:0000256" key="5">
    <source>
        <dbReference type="ARBA" id="ARBA00050189"/>
    </source>
</evidence>
<dbReference type="EC" id="2.3.1.87" evidence="4"/>
<dbReference type="OrthoDB" id="41532at2759"/>
<evidence type="ECO:0000256" key="1">
    <source>
        <dbReference type="ARBA" id="ARBA00022679"/>
    </source>
</evidence>
<comment type="catalytic activity">
    <reaction evidence="11">
        <text>dopamine + hexadecanoyl-CoA = N-hexadecanoyl-dopamine + CoA + H(+)</text>
        <dbReference type="Rhea" id="RHEA:51376"/>
        <dbReference type="ChEBI" id="CHEBI:15378"/>
        <dbReference type="ChEBI" id="CHEBI:57287"/>
        <dbReference type="ChEBI" id="CHEBI:57379"/>
        <dbReference type="ChEBI" id="CHEBI:59905"/>
        <dbReference type="ChEBI" id="CHEBI:134058"/>
    </reaction>
    <physiologicalReaction direction="left-to-right" evidence="11">
        <dbReference type="Rhea" id="RHEA:51377"/>
    </physiologicalReaction>
</comment>
<dbReference type="PANTHER" id="PTHR20905:SF30">
    <property type="entry name" value="N-ACETYLTRANSFERASE DOMAIN-CONTAINING PROTEIN"/>
    <property type="match status" value="1"/>
</dbReference>
<evidence type="ECO:0000259" key="13">
    <source>
        <dbReference type="Pfam" id="PF00583"/>
    </source>
</evidence>
<evidence type="ECO:0000256" key="10">
    <source>
        <dbReference type="ARBA" id="ARBA00052178"/>
    </source>
</evidence>
<sequence>MTVAEYQLFTAKPEDKDEIRRFLIEHFMVEEPMSRAAGMNESSFQKCIDKTFERCSGISHSVIARRAGSNEIVACALNSLWKREDSKGEDEKKGGDFDFGESSKEIDAVGTILNDLHDKFWGLVPGTINSVIHLEILSVSKDHRRKGIASKLMAWTEDPDKLNKLQASGIVAEASSLANQTLLTRRGYKTLAEKLVETVTDGNGVPLLKCDDGTDRGLLMFKSLEK</sequence>
<reference evidence="14" key="1">
    <citation type="submission" date="2020-10" db="EMBL/GenBank/DDBJ databases">
        <authorList>
            <person name="Kikuchi T."/>
        </authorList>
    </citation>
    <scope>NUCLEOTIDE SEQUENCE</scope>
    <source>
        <strain evidence="14">NKZ352</strain>
    </source>
</reference>